<dbReference type="Proteomes" id="UP001169760">
    <property type="component" value="Unassembled WGS sequence"/>
</dbReference>
<reference evidence="1" key="1">
    <citation type="submission" date="2023-07" db="EMBL/GenBank/DDBJ databases">
        <title>Genome content predicts the carbon catabolic preferences of heterotrophic bacteria.</title>
        <authorList>
            <person name="Gralka M."/>
        </authorList>
    </citation>
    <scope>NUCLEOTIDE SEQUENCE</scope>
    <source>
        <strain evidence="1">I3M17_2</strain>
    </source>
</reference>
<protein>
    <recommendedName>
        <fullName evidence="3">DUF4258 domain-containing protein</fullName>
    </recommendedName>
</protein>
<name>A0AAW7X9N8_9GAMM</name>
<organism evidence="1 2">
    <name type="scientific">Saccharophagus degradans</name>
    <dbReference type="NCBI Taxonomy" id="86304"/>
    <lineage>
        <taxon>Bacteria</taxon>
        <taxon>Pseudomonadati</taxon>
        <taxon>Pseudomonadota</taxon>
        <taxon>Gammaproteobacteria</taxon>
        <taxon>Cellvibrionales</taxon>
        <taxon>Cellvibrionaceae</taxon>
        <taxon>Saccharophagus</taxon>
    </lineage>
</organism>
<gene>
    <name evidence="1" type="ORF">Q4521_13935</name>
</gene>
<evidence type="ECO:0000313" key="2">
    <source>
        <dbReference type="Proteomes" id="UP001169760"/>
    </source>
</evidence>
<evidence type="ECO:0008006" key="3">
    <source>
        <dbReference type="Google" id="ProtNLM"/>
    </source>
</evidence>
<dbReference type="RefSeq" id="WP_303493202.1">
    <property type="nucleotide sequence ID" value="NZ_JAUOPB010000010.1"/>
</dbReference>
<proteinExistence type="predicted"/>
<accession>A0AAW7X9N8</accession>
<sequence length="98" mass="10969">MGFKAVKAKILDCLERGDISHEQRGDIDIKNLLAIGQVSASEVAEILGRARGDSYSSSPHHIVDSIDVHVVKTRHAGQEWYIKWYFVDPSSVFISVHH</sequence>
<evidence type="ECO:0000313" key="1">
    <source>
        <dbReference type="EMBL" id="MDO6423577.1"/>
    </source>
</evidence>
<dbReference type="EMBL" id="JAUOPB010000010">
    <property type="protein sequence ID" value="MDO6423577.1"/>
    <property type="molecule type" value="Genomic_DNA"/>
</dbReference>
<comment type="caution">
    <text evidence="1">The sequence shown here is derived from an EMBL/GenBank/DDBJ whole genome shotgun (WGS) entry which is preliminary data.</text>
</comment>
<dbReference type="AlphaFoldDB" id="A0AAW7X9N8"/>